<dbReference type="EnsemblMetazoa" id="AQUA014705-RA">
    <property type="protein sequence ID" value="AQUA014705-PA"/>
    <property type="gene ID" value="AQUA014705"/>
</dbReference>
<reference evidence="1" key="1">
    <citation type="submission" date="2020-05" db="UniProtKB">
        <authorList>
            <consortium name="EnsemblMetazoa"/>
        </authorList>
    </citation>
    <scope>IDENTIFICATION</scope>
    <source>
        <strain evidence="1">SANGQUA</strain>
    </source>
</reference>
<dbReference type="Proteomes" id="UP000076407">
    <property type="component" value="Unassembled WGS sequence"/>
</dbReference>
<dbReference type="AlphaFoldDB" id="A0A182XS91"/>
<evidence type="ECO:0000313" key="1">
    <source>
        <dbReference type="EnsemblMetazoa" id="AQUA014705-PA"/>
    </source>
</evidence>
<proteinExistence type="predicted"/>
<sequence length="84" mass="9405">DRCGSCGSVCHTDRSSCTIQAGGWLVPVSFFPQPSPLSWFSISLICVRNQASNRLMQKHRESHIPVSFLCLVACVVKVFEIWCF</sequence>
<organism evidence="1 2">
    <name type="scientific">Anopheles quadriannulatus</name>
    <name type="common">Mosquito</name>
    <dbReference type="NCBI Taxonomy" id="34691"/>
    <lineage>
        <taxon>Eukaryota</taxon>
        <taxon>Metazoa</taxon>
        <taxon>Ecdysozoa</taxon>
        <taxon>Arthropoda</taxon>
        <taxon>Hexapoda</taxon>
        <taxon>Insecta</taxon>
        <taxon>Pterygota</taxon>
        <taxon>Neoptera</taxon>
        <taxon>Endopterygota</taxon>
        <taxon>Diptera</taxon>
        <taxon>Nematocera</taxon>
        <taxon>Culicoidea</taxon>
        <taxon>Culicidae</taxon>
        <taxon>Anophelinae</taxon>
        <taxon>Anopheles</taxon>
    </lineage>
</organism>
<protein>
    <submittedName>
        <fullName evidence="1">Uncharacterized protein</fullName>
    </submittedName>
</protein>
<accession>A0A182XS91</accession>
<keyword evidence="2" id="KW-1185">Reference proteome</keyword>
<dbReference type="VEuPathDB" id="VectorBase:AQUA014705"/>
<evidence type="ECO:0000313" key="2">
    <source>
        <dbReference type="Proteomes" id="UP000076407"/>
    </source>
</evidence>
<name>A0A182XS91_ANOQN</name>